<reference evidence="12" key="1">
    <citation type="submission" date="2016-10" db="EMBL/GenBank/DDBJ databases">
        <authorList>
            <person name="Varghese N."/>
            <person name="Submissions S."/>
        </authorList>
    </citation>
    <scope>NUCLEOTIDE SEQUENCE [LARGE SCALE GENOMIC DNA]</scope>
    <source>
        <strain evidence="12">DSM 17044</strain>
    </source>
</reference>
<sequence length="475" mass="53349">MLFTSATFLLFHLAVVALRWVLPRWLVSPLLLVSSYVFYLSWGPVYGLLMGGMTLVGWAVALGMERGWHRRMLLGGSVVALLGVLAWFKYAGFLAAQGAAVLRLLGHEAGTGKVDIVLPLAISFYTFELISYLVDVYRGTPAERSLWRFALYVAYYPHLIAGPIVRAGELLPQLRTPSAFDGQRFSEGVFLCLIGFTKKLVFADRLSFWADEVFARPGAHASFGVWMGVIAYTGQIYCDFSGYTDIARGASKMLGLELPENFRLPYLSTSLTEFWRRWHMTLSRWLRDYLYISLGGNRHGAWAQYRNLFLTMVLGGLWHGANWTFLFWGALHGAGLAVHKLWDGFARARSWGALRERLPYRMAAWAGTLVFVMVGWVYFRAPTFTLAHEVLGRMFLPAMGPDTLQTAWTAFPVGLRTALMLTGALAGAHVLGRFEVGTRLHGWLPAPARGVVWLALVLGCYLLAEPREQFIYFQF</sequence>
<proteinExistence type="inferred from homology"/>
<comment type="similarity">
    <text evidence="2 9">Belongs to the membrane-bound acyltransferase family.</text>
</comment>
<accession>A0A1H7Y0I3</accession>
<feature type="transmembrane region" description="Helical" evidence="10">
    <location>
        <begin position="73"/>
        <end position="96"/>
    </location>
</feature>
<dbReference type="EMBL" id="FOAP01000016">
    <property type="protein sequence ID" value="SEM39600.1"/>
    <property type="molecule type" value="Genomic_DNA"/>
</dbReference>
<evidence type="ECO:0000256" key="10">
    <source>
        <dbReference type="SAM" id="Phobius"/>
    </source>
</evidence>
<evidence type="ECO:0000256" key="9">
    <source>
        <dbReference type="PIRNR" id="PIRNR016636"/>
    </source>
</evidence>
<feature type="transmembrane region" description="Helical" evidence="10">
    <location>
        <begin position="443"/>
        <end position="464"/>
    </location>
</feature>
<keyword evidence="6 10" id="KW-1133">Transmembrane helix</keyword>
<evidence type="ECO:0000256" key="3">
    <source>
        <dbReference type="ARBA" id="ARBA00022475"/>
    </source>
</evidence>
<keyword evidence="4 9" id="KW-0808">Transferase</keyword>
<dbReference type="InterPro" id="IPR051085">
    <property type="entry name" value="MB_O-acyltransferase"/>
</dbReference>
<dbReference type="AlphaFoldDB" id="A0A1H7Y0I3"/>
<protein>
    <submittedName>
        <fullName evidence="11">D-alanyl-lipoteichoic acid acyltransferase DltB, MBOAT superfamily</fullName>
    </submittedName>
</protein>
<dbReference type="GO" id="GO:0042121">
    <property type="term" value="P:alginic acid biosynthetic process"/>
    <property type="evidence" value="ECO:0007669"/>
    <property type="project" value="InterPro"/>
</dbReference>
<dbReference type="PIRSF" id="PIRSF016636">
    <property type="entry name" value="AlgI_DltB"/>
    <property type="match status" value="1"/>
</dbReference>
<feature type="transmembrane region" description="Helical" evidence="10">
    <location>
        <begin position="317"/>
        <end position="338"/>
    </location>
</feature>
<dbReference type="GO" id="GO:0005886">
    <property type="term" value="C:plasma membrane"/>
    <property type="evidence" value="ECO:0007669"/>
    <property type="project" value="UniProtKB-SubCell"/>
</dbReference>
<dbReference type="OrthoDB" id="139172at2"/>
<evidence type="ECO:0000256" key="1">
    <source>
        <dbReference type="ARBA" id="ARBA00004651"/>
    </source>
</evidence>
<evidence type="ECO:0000313" key="11">
    <source>
        <dbReference type="EMBL" id="SEM39600.1"/>
    </source>
</evidence>
<dbReference type="RefSeq" id="WP_075009217.1">
    <property type="nucleotide sequence ID" value="NZ_FOAP01000016.1"/>
</dbReference>
<keyword evidence="5 10" id="KW-0812">Transmembrane</keyword>
<keyword evidence="12" id="KW-1185">Reference proteome</keyword>
<gene>
    <name evidence="11" type="ORF">SAMN05444354_11628</name>
</gene>
<evidence type="ECO:0000313" key="12">
    <source>
        <dbReference type="Proteomes" id="UP000182719"/>
    </source>
</evidence>
<comment type="subcellular location">
    <subcellularLocation>
        <location evidence="1">Cell membrane</location>
        <topology evidence="1">Multi-pass membrane protein</topology>
    </subcellularLocation>
</comment>
<keyword evidence="3 9" id="KW-1003">Cell membrane</keyword>
<evidence type="ECO:0000256" key="8">
    <source>
        <dbReference type="ARBA" id="ARBA00023315"/>
    </source>
</evidence>
<dbReference type="InterPro" id="IPR004299">
    <property type="entry name" value="MBOAT_fam"/>
</dbReference>
<feature type="transmembrane region" description="Helical" evidence="10">
    <location>
        <begin position="116"/>
        <end position="134"/>
    </location>
</feature>
<feature type="transmembrane region" description="Helical" evidence="10">
    <location>
        <begin position="41"/>
        <end position="61"/>
    </location>
</feature>
<dbReference type="GO" id="GO:0016746">
    <property type="term" value="F:acyltransferase activity"/>
    <property type="evidence" value="ECO:0007669"/>
    <property type="project" value="UniProtKB-KW"/>
</dbReference>
<feature type="transmembrane region" description="Helical" evidence="10">
    <location>
        <begin position="407"/>
        <end position="431"/>
    </location>
</feature>
<dbReference type="InterPro" id="IPR024194">
    <property type="entry name" value="Ac/AlaTfrase_AlgI/DltB"/>
</dbReference>
<dbReference type="Proteomes" id="UP000182719">
    <property type="component" value="Unassembled WGS sequence"/>
</dbReference>
<organism evidence="11 12">
    <name type="scientific">Stigmatella aurantiaca</name>
    <dbReference type="NCBI Taxonomy" id="41"/>
    <lineage>
        <taxon>Bacteria</taxon>
        <taxon>Pseudomonadati</taxon>
        <taxon>Myxococcota</taxon>
        <taxon>Myxococcia</taxon>
        <taxon>Myxococcales</taxon>
        <taxon>Cystobacterineae</taxon>
        <taxon>Archangiaceae</taxon>
        <taxon>Stigmatella</taxon>
    </lineage>
</organism>
<evidence type="ECO:0000256" key="6">
    <source>
        <dbReference type="ARBA" id="ARBA00022989"/>
    </source>
</evidence>
<evidence type="ECO:0000256" key="4">
    <source>
        <dbReference type="ARBA" id="ARBA00022679"/>
    </source>
</evidence>
<evidence type="ECO:0000256" key="2">
    <source>
        <dbReference type="ARBA" id="ARBA00010323"/>
    </source>
</evidence>
<name>A0A1H7Y0I3_STIAU</name>
<keyword evidence="7 9" id="KW-0472">Membrane</keyword>
<feature type="transmembrane region" description="Helical" evidence="10">
    <location>
        <begin position="358"/>
        <end position="379"/>
    </location>
</feature>
<dbReference type="PIRSF" id="PIRSF500217">
    <property type="entry name" value="AlgI"/>
    <property type="match status" value="1"/>
</dbReference>
<evidence type="ECO:0000256" key="7">
    <source>
        <dbReference type="ARBA" id="ARBA00023136"/>
    </source>
</evidence>
<dbReference type="PANTHER" id="PTHR13285">
    <property type="entry name" value="ACYLTRANSFERASE"/>
    <property type="match status" value="1"/>
</dbReference>
<evidence type="ECO:0000256" key="5">
    <source>
        <dbReference type="ARBA" id="ARBA00022692"/>
    </source>
</evidence>
<keyword evidence="8 9" id="KW-0012">Acyltransferase</keyword>
<dbReference type="Pfam" id="PF03062">
    <property type="entry name" value="MBOAT"/>
    <property type="match status" value="1"/>
</dbReference>
<dbReference type="PANTHER" id="PTHR13285:SF23">
    <property type="entry name" value="TEICHOIC ACID D-ALANYLTRANSFERASE"/>
    <property type="match status" value="1"/>
</dbReference>
<dbReference type="InterPro" id="IPR028362">
    <property type="entry name" value="AlgI"/>
</dbReference>